<evidence type="ECO:0000313" key="1">
    <source>
        <dbReference type="EMBL" id="MCC9294377.1"/>
    </source>
</evidence>
<evidence type="ECO:0000313" key="2">
    <source>
        <dbReference type="Proteomes" id="UP001165422"/>
    </source>
</evidence>
<accession>A0ABS8N3L6</accession>
<evidence type="ECO:0008006" key="3">
    <source>
        <dbReference type="Google" id="ProtNLM"/>
    </source>
</evidence>
<dbReference type="Proteomes" id="UP001165422">
    <property type="component" value="Unassembled WGS sequence"/>
</dbReference>
<sequence length="55" mass="6165">MKSKGLVEKELKQKLADAFKSNNPDDITQAFADFAENVQQKRSGKILLPFLNSIV</sequence>
<dbReference type="RefSeq" id="WP_229981177.1">
    <property type="nucleotide sequence ID" value="NZ_JAJJPB010000004.1"/>
</dbReference>
<reference evidence="1" key="1">
    <citation type="submission" date="2021-11" db="EMBL/GenBank/DDBJ databases">
        <authorList>
            <person name="Qingchun L."/>
            <person name="Dong Z."/>
            <person name="Zongwei Q."/>
            <person name="Jia Z."/>
            <person name="Duotao L."/>
        </authorList>
    </citation>
    <scope>NUCLEOTIDE SEQUENCE</scope>
    <source>
        <strain evidence="1">WLY-B-L2</strain>
    </source>
</reference>
<keyword evidence="2" id="KW-1185">Reference proteome</keyword>
<dbReference type="EMBL" id="JAJJPB010000004">
    <property type="protein sequence ID" value="MCC9294377.1"/>
    <property type="molecule type" value="Genomic_DNA"/>
</dbReference>
<comment type="caution">
    <text evidence="1">The sequence shown here is derived from an EMBL/GenBank/DDBJ whole genome shotgun (WGS) entry which is preliminary data.</text>
</comment>
<proteinExistence type="predicted"/>
<protein>
    <recommendedName>
        <fullName evidence="3">Transposase</fullName>
    </recommendedName>
</protein>
<name>A0ABS8N3L6_9CLOT</name>
<gene>
    <name evidence="1" type="ORF">LN736_05745</name>
</gene>
<organism evidence="1 2">
    <name type="scientific">Clostridium aromativorans</name>
    <dbReference type="NCBI Taxonomy" id="2836848"/>
    <lineage>
        <taxon>Bacteria</taxon>
        <taxon>Bacillati</taxon>
        <taxon>Bacillota</taxon>
        <taxon>Clostridia</taxon>
        <taxon>Eubacteriales</taxon>
        <taxon>Clostridiaceae</taxon>
        <taxon>Clostridium</taxon>
    </lineage>
</organism>